<dbReference type="EMBL" id="MN740401">
    <property type="protein sequence ID" value="QHU04575.1"/>
    <property type="molecule type" value="Genomic_DNA"/>
</dbReference>
<evidence type="ECO:0000256" key="1">
    <source>
        <dbReference type="SAM" id="Phobius"/>
    </source>
</evidence>
<proteinExistence type="predicted"/>
<evidence type="ECO:0008006" key="3">
    <source>
        <dbReference type="Google" id="ProtNLM"/>
    </source>
</evidence>
<dbReference type="AlphaFoldDB" id="A0A6C0JFI4"/>
<sequence>MGFSVVPVAFGVVMAVLDLVMMSTVKQVGAGTWPVRTGLPFATLVYALEPFLFLQAMKYTGEGLSVVNLVWNLSSDVLVTLMGVFWFGEKLHGTRWIAVGMSLVALTLFAYTEKE</sequence>
<organism evidence="2">
    <name type="scientific">viral metagenome</name>
    <dbReference type="NCBI Taxonomy" id="1070528"/>
    <lineage>
        <taxon>unclassified sequences</taxon>
        <taxon>metagenomes</taxon>
        <taxon>organismal metagenomes</taxon>
    </lineage>
</organism>
<keyword evidence="1" id="KW-1133">Transmembrane helix</keyword>
<feature type="transmembrane region" description="Helical" evidence="1">
    <location>
        <begin position="37"/>
        <end position="57"/>
    </location>
</feature>
<feature type="transmembrane region" description="Helical" evidence="1">
    <location>
        <begin position="69"/>
        <end position="88"/>
    </location>
</feature>
<evidence type="ECO:0000313" key="2">
    <source>
        <dbReference type="EMBL" id="QHU04575.1"/>
    </source>
</evidence>
<accession>A0A6C0JFI4</accession>
<feature type="transmembrane region" description="Helical" evidence="1">
    <location>
        <begin position="6"/>
        <end position="25"/>
    </location>
</feature>
<dbReference type="Gene3D" id="1.10.3730.20">
    <property type="match status" value="1"/>
</dbReference>
<dbReference type="SUPFAM" id="SSF103481">
    <property type="entry name" value="Multidrug resistance efflux transporter EmrE"/>
    <property type="match status" value="1"/>
</dbReference>
<reference evidence="2" key="1">
    <citation type="journal article" date="2020" name="Nature">
        <title>Giant virus diversity and host interactions through global metagenomics.</title>
        <authorList>
            <person name="Schulz F."/>
            <person name="Roux S."/>
            <person name="Paez-Espino D."/>
            <person name="Jungbluth S."/>
            <person name="Walsh D.A."/>
            <person name="Denef V.J."/>
            <person name="McMahon K.D."/>
            <person name="Konstantinidis K.T."/>
            <person name="Eloe-Fadrosh E.A."/>
            <person name="Kyrpides N.C."/>
            <person name="Woyke T."/>
        </authorList>
    </citation>
    <scope>NUCLEOTIDE SEQUENCE</scope>
    <source>
        <strain evidence="2">GVMAG-M-3300027708-51</strain>
    </source>
</reference>
<protein>
    <recommendedName>
        <fullName evidence="3">EamA domain-containing protein</fullName>
    </recommendedName>
</protein>
<dbReference type="InterPro" id="IPR037185">
    <property type="entry name" value="EmrE-like"/>
</dbReference>
<keyword evidence="1" id="KW-0812">Transmembrane</keyword>
<keyword evidence="1" id="KW-0472">Membrane</keyword>
<name>A0A6C0JFI4_9ZZZZ</name>
<feature type="transmembrane region" description="Helical" evidence="1">
    <location>
        <begin position="95"/>
        <end position="112"/>
    </location>
</feature>